<feature type="transmembrane region" description="Helical" evidence="7">
    <location>
        <begin position="12"/>
        <end position="32"/>
    </location>
</feature>
<reference evidence="9 10" key="1">
    <citation type="journal article" date="2019" name="Int. J. Syst. Evol. Microbiol.">
        <title>The Global Catalogue of Microorganisms (GCM) 10K type strain sequencing project: providing services to taxonomists for standard genome sequencing and annotation.</title>
        <authorList>
            <consortium name="The Broad Institute Genomics Platform"/>
            <consortium name="The Broad Institute Genome Sequencing Center for Infectious Disease"/>
            <person name="Wu L."/>
            <person name="Ma J."/>
        </authorList>
    </citation>
    <scope>NUCLEOTIDE SEQUENCE [LARGE SCALE GENOMIC DNA]</scope>
    <source>
        <strain evidence="9 10">JCM 14319</strain>
    </source>
</reference>
<keyword evidence="2 7" id="KW-0812">Transmembrane</keyword>
<organism evidence="9 10">
    <name type="scientific">Agromyces humatus</name>
    <dbReference type="NCBI Taxonomy" id="279573"/>
    <lineage>
        <taxon>Bacteria</taxon>
        <taxon>Bacillati</taxon>
        <taxon>Actinomycetota</taxon>
        <taxon>Actinomycetes</taxon>
        <taxon>Micrococcales</taxon>
        <taxon>Microbacteriaceae</taxon>
        <taxon>Agromyces</taxon>
    </lineage>
</organism>
<evidence type="ECO:0000256" key="6">
    <source>
        <dbReference type="ARBA" id="ARBA00023239"/>
    </source>
</evidence>
<dbReference type="Pfam" id="PF05090">
    <property type="entry name" value="HTTM"/>
    <property type="match status" value="1"/>
</dbReference>
<feature type="transmembrane region" description="Helical" evidence="7">
    <location>
        <begin position="230"/>
        <end position="247"/>
    </location>
</feature>
<comment type="caution">
    <text evidence="9">The sequence shown here is derived from an EMBL/GenBank/DDBJ whole genome shotgun (WGS) entry which is preliminary data.</text>
</comment>
<feature type="transmembrane region" description="Helical" evidence="7">
    <location>
        <begin position="136"/>
        <end position="159"/>
    </location>
</feature>
<dbReference type="Proteomes" id="UP001500506">
    <property type="component" value="Unassembled WGS sequence"/>
</dbReference>
<gene>
    <name evidence="9" type="ORF">GCM10009747_33980</name>
</gene>
<feature type="transmembrane region" description="Helical" evidence="7">
    <location>
        <begin position="82"/>
        <end position="100"/>
    </location>
</feature>
<proteinExistence type="predicted"/>
<evidence type="ECO:0000256" key="5">
    <source>
        <dbReference type="ARBA" id="ARBA00023157"/>
    </source>
</evidence>
<evidence type="ECO:0000256" key="1">
    <source>
        <dbReference type="ARBA" id="ARBA00004127"/>
    </source>
</evidence>
<evidence type="ECO:0000256" key="3">
    <source>
        <dbReference type="ARBA" id="ARBA00022989"/>
    </source>
</evidence>
<dbReference type="SMART" id="SM00752">
    <property type="entry name" value="HTTM"/>
    <property type="match status" value="1"/>
</dbReference>
<keyword evidence="10" id="KW-1185">Reference proteome</keyword>
<accession>A0ABN2KZ42</accession>
<keyword evidence="5" id="KW-1015">Disulfide bond</keyword>
<dbReference type="EMBL" id="BAAANH010000008">
    <property type="protein sequence ID" value="GAA1769975.1"/>
    <property type="molecule type" value="Genomic_DNA"/>
</dbReference>
<sequence length="270" mass="29725">MRLTEIRTDPRPIAVARIGIGIATVFNAVEAFEILQRIASGRLAVPIFEGMPILTTAWLVVGLLLAVAAGIAVTFGFMTSPAAAISVVLSATVLLWDQQAYSSHRWLATLLLVYLVFAQSGTTWSVRPSRTRTSVVWWPQLLMMSQLSVLYLFSALSKMNLPFISGKPLSTWVWLDLPWQLYFVASVMTVVVELVIGIGLWFRASRRVAVVFGLGLHLSIITLMNNETFALIAFAITCVSLYPLFIARPAWRTIREGAVEGVGVETAKRA</sequence>
<keyword evidence="3 7" id="KW-1133">Transmembrane helix</keyword>
<dbReference type="PANTHER" id="PTHR12639:SF7">
    <property type="entry name" value="HTTM DOMAIN-CONTAINING PROTEIN"/>
    <property type="match status" value="1"/>
</dbReference>
<feature type="transmembrane region" description="Helical" evidence="7">
    <location>
        <begin position="208"/>
        <end position="224"/>
    </location>
</feature>
<evidence type="ECO:0000256" key="7">
    <source>
        <dbReference type="SAM" id="Phobius"/>
    </source>
</evidence>
<evidence type="ECO:0000313" key="10">
    <source>
        <dbReference type="Proteomes" id="UP001500506"/>
    </source>
</evidence>
<feature type="transmembrane region" description="Helical" evidence="7">
    <location>
        <begin position="52"/>
        <end position="75"/>
    </location>
</feature>
<evidence type="ECO:0000259" key="8">
    <source>
        <dbReference type="SMART" id="SM00752"/>
    </source>
</evidence>
<dbReference type="RefSeq" id="WP_232499653.1">
    <property type="nucleotide sequence ID" value="NZ_BAAANH010000008.1"/>
</dbReference>
<comment type="subcellular location">
    <subcellularLocation>
        <location evidence="1">Endomembrane system</location>
        <topology evidence="1">Multi-pass membrane protein</topology>
    </subcellularLocation>
</comment>
<keyword evidence="6" id="KW-0456">Lyase</keyword>
<protein>
    <recommendedName>
        <fullName evidence="8">HTTM-like domain-containing protein</fullName>
    </recommendedName>
</protein>
<evidence type="ECO:0000313" key="9">
    <source>
        <dbReference type="EMBL" id="GAA1769975.1"/>
    </source>
</evidence>
<keyword evidence="4 7" id="KW-0472">Membrane</keyword>
<evidence type="ECO:0000256" key="4">
    <source>
        <dbReference type="ARBA" id="ARBA00023136"/>
    </source>
</evidence>
<dbReference type="InterPro" id="IPR011020">
    <property type="entry name" value="HTTM-like"/>
</dbReference>
<evidence type="ECO:0000256" key="2">
    <source>
        <dbReference type="ARBA" id="ARBA00022692"/>
    </source>
</evidence>
<feature type="transmembrane region" description="Helical" evidence="7">
    <location>
        <begin position="106"/>
        <end position="124"/>
    </location>
</feature>
<dbReference type="InterPro" id="IPR053934">
    <property type="entry name" value="HTTM_dom"/>
</dbReference>
<dbReference type="PANTHER" id="PTHR12639">
    <property type="entry name" value="VITAMIN K-DEPENDENT GAMMA-CARBOXYLASE"/>
    <property type="match status" value="1"/>
</dbReference>
<dbReference type="InterPro" id="IPR007782">
    <property type="entry name" value="VKG_COase"/>
</dbReference>
<name>A0ABN2KZ42_9MICO</name>
<feature type="domain" description="HTTM-like" evidence="8">
    <location>
        <begin position="5"/>
        <end position="250"/>
    </location>
</feature>
<feature type="transmembrane region" description="Helical" evidence="7">
    <location>
        <begin position="179"/>
        <end position="201"/>
    </location>
</feature>